<organism evidence="1">
    <name type="scientific">Streptomyces sp. R08</name>
    <dbReference type="NCBI Taxonomy" id="3238624"/>
    <lineage>
        <taxon>Bacteria</taxon>
        <taxon>Bacillati</taxon>
        <taxon>Actinomycetota</taxon>
        <taxon>Actinomycetes</taxon>
        <taxon>Kitasatosporales</taxon>
        <taxon>Streptomycetaceae</taxon>
        <taxon>Streptomyces</taxon>
    </lineage>
</organism>
<gene>
    <name evidence="1" type="ORF">AB5J58_20935</name>
</gene>
<reference evidence="1" key="1">
    <citation type="submission" date="2024-07" db="EMBL/GenBank/DDBJ databases">
        <authorList>
            <person name="Yu S.T."/>
        </authorList>
    </citation>
    <scope>NUCLEOTIDE SEQUENCE</scope>
    <source>
        <strain evidence="1">R08</strain>
    </source>
</reference>
<name>A0AB39M9M9_9ACTN</name>
<sequence>MLTSGIFAATAFTGTAHAAAEHGQPALFEQQAGRLGLTTTERQSLQSRVDVYLKRTGGTQVALNKVSLDNGKGYILLTLPGERTVRDISAASHPSFHGCAYYFFCAFQSVSFEGDVNAWSDCDVDEISFIGYGSWVNNQTAGTRAQFKDESRVTRWTDSGAPTEDNSADWNWVFFVKAC</sequence>
<dbReference type="RefSeq" id="WP_369188645.1">
    <property type="nucleotide sequence ID" value="NZ_CP163431.1"/>
</dbReference>
<protein>
    <recommendedName>
        <fullName evidence="2">Secreted protein</fullName>
    </recommendedName>
</protein>
<accession>A0AB39M9M9</accession>
<proteinExistence type="predicted"/>
<dbReference type="EMBL" id="CP163431">
    <property type="protein sequence ID" value="XDQ02525.1"/>
    <property type="molecule type" value="Genomic_DNA"/>
</dbReference>
<dbReference type="AlphaFoldDB" id="A0AB39M9M9"/>
<evidence type="ECO:0000313" key="1">
    <source>
        <dbReference type="EMBL" id="XDQ02525.1"/>
    </source>
</evidence>
<evidence type="ECO:0008006" key="2">
    <source>
        <dbReference type="Google" id="ProtNLM"/>
    </source>
</evidence>